<dbReference type="EMBL" id="BJZP01000037">
    <property type="protein sequence ID" value="GEO87349.1"/>
    <property type="molecule type" value="Genomic_DNA"/>
</dbReference>
<dbReference type="PANTHER" id="PTHR30050">
    <property type="entry name" value="CHROMOSOMAL REPLICATION INITIATOR PROTEIN DNAA"/>
    <property type="match status" value="1"/>
</dbReference>
<dbReference type="GO" id="GO:0005524">
    <property type="term" value="F:ATP binding"/>
    <property type="evidence" value="ECO:0007669"/>
    <property type="project" value="InterPro"/>
</dbReference>
<dbReference type="Proteomes" id="UP000321717">
    <property type="component" value="Unassembled WGS sequence"/>
</dbReference>
<dbReference type="Pfam" id="PF01695">
    <property type="entry name" value="IstB_IS21"/>
    <property type="match status" value="1"/>
</dbReference>
<dbReference type="GO" id="GO:0006260">
    <property type="term" value="P:DNA replication"/>
    <property type="evidence" value="ECO:0007669"/>
    <property type="project" value="TreeGrafter"/>
</dbReference>
<dbReference type="InterPro" id="IPR027417">
    <property type="entry name" value="P-loop_NTPase"/>
</dbReference>
<evidence type="ECO:0000259" key="1">
    <source>
        <dbReference type="Pfam" id="PF01695"/>
    </source>
</evidence>
<accession>A0A512HPK8</accession>
<sequence>MSTEAPEILLAHYLKTLKLPTFQREHQKLARHCATEGVDHVCYLFRLAEREMIERDRRKVERRIKAAKFPVVKSLDSFDFTAIPKLNKMQVLELARCEWIERRENVIALGPSGTGKTHVALGLGLAACQKGLSVGFTTADALVSEMMEARDERRLLRFQKQMAAYKLLIIDELGFVPLSKTGAELLFELISQRYERGATMITSNLPFDEWTETLGSERLTGARCYWRHFPVEQRFQKAFQLETRADCGRDADGRPGTRILALPARQ</sequence>
<gene>
    <name evidence="2" type="primary">istB</name>
    <name evidence="2" type="ORF">RNA01_42810</name>
</gene>
<evidence type="ECO:0000313" key="2">
    <source>
        <dbReference type="EMBL" id="GEO87349.1"/>
    </source>
</evidence>
<dbReference type="NCBIfam" id="NF038214">
    <property type="entry name" value="IS21_help_AAA"/>
    <property type="match status" value="1"/>
</dbReference>
<keyword evidence="3" id="KW-1185">Reference proteome</keyword>
<dbReference type="Gene3D" id="3.40.50.300">
    <property type="entry name" value="P-loop containing nucleotide triphosphate hydrolases"/>
    <property type="match status" value="1"/>
</dbReference>
<reference evidence="2 3" key="1">
    <citation type="submission" date="2019-07" db="EMBL/GenBank/DDBJ databases">
        <title>Whole genome shotgun sequence of Rhizobium naphthalenivorans NBRC 107585.</title>
        <authorList>
            <person name="Hosoyama A."/>
            <person name="Uohara A."/>
            <person name="Ohji S."/>
            <person name="Ichikawa N."/>
        </authorList>
    </citation>
    <scope>NUCLEOTIDE SEQUENCE [LARGE SCALE GENOMIC DNA]</scope>
    <source>
        <strain evidence="2 3">NBRC 107585</strain>
    </source>
</reference>
<name>A0A512HPK8_9HYPH</name>
<dbReference type="SUPFAM" id="SSF52540">
    <property type="entry name" value="P-loop containing nucleoside triphosphate hydrolases"/>
    <property type="match status" value="1"/>
</dbReference>
<evidence type="ECO:0000313" key="3">
    <source>
        <dbReference type="Proteomes" id="UP000321717"/>
    </source>
</evidence>
<dbReference type="CDD" id="cd00009">
    <property type="entry name" value="AAA"/>
    <property type="match status" value="1"/>
</dbReference>
<dbReference type="InterPro" id="IPR002611">
    <property type="entry name" value="IstB_ATP-bd"/>
</dbReference>
<organism evidence="2 3">
    <name type="scientific">Ciceribacter naphthalenivorans</name>
    <dbReference type="NCBI Taxonomy" id="1118451"/>
    <lineage>
        <taxon>Bacteria</taxon>
        <taxon>Pseudomonadati</taxon>
        <taxon>Pseudomonadota</taxon>
        <taxon>Alphaproteobacteria</taxon>
        <taxon>Hyphomicrobiales</taxon>
        <taxon>Rhizobiaceae</taxon>
        <taxon>Ciceribacter</taxon>
    </lineage>
</organism>
<comment type="caution">
    <text evidence="2">The sequence shown here is derived from an EMBL/GenBank/DDBJ whole genome shotgun (WGS) entry which is preliminary data.</text>
</comment>
<protein>
    <submittedName>
        <fullName evidence="2">ATPase AAA</fullName>
    </submittedName>
</protein>
<proteinExistence type="predicted"/>
<dbReference type="AlphaFoldDB" id="A0A512HPK8"/>
<dbReference type="InterPro" id="IPR047661">
    <property type="entry name" value="IstB"/>
</dbReference>
<feature type="domain" description="IstB-like ATP-binding" evidence="1">
    <location>
        <begin position="14"/>
        <end position="222"/>
    </location>
</feature>
<dbReference type="PANTHER" id="PTHR30050:SF4">
    <property type="entry name" value="ATP-BINDING PROTEIN RV3427C IN INSERTION SEQUENCE-RELATED"/>
    <property type="match status" value="1"/>
</dbReference>